<dbReference type="AlphaFoldDB" id="A0A1U7EZQ6"/>
<protein>
    <submittedName>
        <fullName evidence="2">Small CPxCG-related zinc finger protein</fullName>
    </submittedName>
</protein>
<gene>
    <name evidence="2" type="ordered locus">NP_2331E</name>
</gene>
<accession>A0A1U7EZQ6</accession>
<evidence type="ECO:0000313" key="3">
    <source>
        <dbReference type="Proteomes" id="UP000002698"/>
    </source>
</evidence>
<sequence>MASEQRGDGDIEQSTDGTERCSECGSRAVFLTYESREDGRCAHCRLGIPWVNSSVDTDTDRSGGSDDE</sequence>
<reference evidence="2 3" key="1">
    <citation type="journal article" date="2005" name="Genome Res.">
        <title>Living with two extremes: conclusions from the genome sequence of Natronomonas pharaonis.</title>
        <authorList>
            <person name="Falb M."/>
            <person name="Pfeiffer F."/>
            <person name="Palm P."/>
            <person name="Rodewald K."/>
            <person name="Hickmann V."/>
            <person name="Tittor J."/>
            <person name="Oesterhelt D."/>
        </authorList>
    </citation>
    <scope>NUCLEOTIDE SEQUENCE [LARGE SCALE GENOMIC DNA]</scope>
    <source>
        <strain evidence="3">ATCC 35678 / DSM 2160 / CIP 103997 / JCM 8858 / NBRC 14720 / NCIMB 2260 / Gabara</strain>
    </source>
</reference>
<dbReference type="KEGG" id="nph:NP_2331E"/>
<name>A0A1U7EZQ6_NATPD</name>
<organism evidence="2 3">
    <name type="scientific">Natronomonas pharaonis (strain ATCC 35678 / DSM 2160 / CIP 103997 / JCM 8858 / NBRC 14720 / NCIMB 2260 / Gabara)</name>
    <name type="common">Halobacterium pharaonis</name>
    <dbReference type="NCBI Taxonomy" id="348780"/>
    <lineage>
        <taxon>Archaea</taxon>
        <taxon>Methanobacteriati</taxon>
        <taxon>Methanobacteriota</taxon>
        <taxon>Stenosarchaea group</taxon>
        <taxon>Halobacteria</taxon>
        <taxon>Halobacteriales</taxon>
        <taxon>Natronomonadaceae</taxon>
        <taxon>Natronomonas</taxon>
    </lineage>
</organism>
<evidence type="ECO:0000256" key="1">
    <source>
        <dbReference type="SAM" id="MobiDB-lite"/>
    </source>
</evidence>
<evidence type="ECO:0000313" key="2">
    <source>
        <dbReference type="EMBL" id="CCI69578.1"/>
    </source>
</evidence>
<dbReference type="Proteomes" id="UP000002698">
    <property type="component" value="Chromosome"/>
</dbReference>
<dbReference type="STRING" id="348780.NP_2331E"/>
<feature type="region of interest" description="Disordered" evidence="1">
    <location>
        <begin position="1"/>
        <end position="21"/>
    </location>
</feature>
<dbReference type="HOGENOM" id="CLU_2784214_0_0_2"/>
<dbReference type="EnsemblBacteria" id="CCI69578">
    <property type="protein sequence ID" value="CCI69578"/>
    <property type="gene ID" value="NP_2331E"/>
</dbReference>
<proteinExistence type="predicted"/>
<keyword evidence="3" id="KW-1185">Reference proteome</keyword>
<dbReference type="EMBL" id="CR936257">
    <property type="protein sequence ID" value="CCI69578.1"/>
    <property type="molecule type" value="Genomic_DNA"/>
</dbReference>